<gene>
    <name evidence="12" type="ORF">D9613_006224</name>
</gene>
<dbReference type="GO" id="GO:0016887">
    <property type="term" value="F:ATP hydrolysis activity"/>
    <property type="evidence" value="ECO:0007669"/>
    <property type="project" value="InterPro"/>
</dbReference>
<dbReference type="InterPro" id="IPR003439">
    <property type="entry name" value="ABC_transporter-like_ATP-bd"/>
</dbReference>
<dbReference type="InterPro" id="IPR011527">
    <property type="entry name" value="ABC1_TM_dom"/>
</dbReference>
<keyword evidence="13" id="KW-1185">Reference proteome</keyword>
<dbReference type="InterPro" id="IPR027417">
    <property type="entry name" value="P-loop_NTPase"/>
</dbReference>
<proteinExistence type="predicted"/>
<keyword evidence="4" id="KW-0677">Repeat</keyword>
<feature type="domain" description="ABC transmembrane type-1" evidence="11">
    <location>
        <begin position="916"/>
        <end position="1200"/>
    </location>
</feature>
<feature type="transmembrane region" description="Helical" evidence="9">
    <location>
        <begin position="2240"/>
        <end position="2265"/>
    </location>
</feature>
<dbReference type="EMBL" id="JAACJL010000030">
    <property type="protein sequence ID" value="KAF4617632.1"/>
    <property type="molecule type" value="Genomic_DNA"/>
</dbReference>
<feature type="transmembrane region" description="Helical" evidence="9">
    <location>
        <begin position="275"/>
        <end position="297"/>
    </location>
</feature>
<evidence type="ECO:0000256" key="2">
    <source>
        <dbReference type="ARBA" id="ARBA00022448"/>
    </source>
</evidence>
<feature type="domain" description="ABC transmembrane type-1" evidence="11">
    <location>
        <begin position="2248"/>
        <end position="2535"/>
    </location>
</feature>
<dbReference type="Gene3D" id="3.40.50.300">
    <property type="entry name" value="P-loop containing nucleotide triphosphate hydrolases"/>
    <property type="match status" value="4"/>
</dbReference>
<dbReference type="CDD" id="cd03244">
    <property type="entry name" value="ABCC_MRP_domain2"/>
    <property type="match status" value="2"/>
</dbReference>
<dbReference type="InterPro" id="IPR003593">
    <property type="entry name" value="AAA+_ATPase"/>
</dbReference>
<feature type="transmembrane region" description="Helical" evidence="9">
    <location>
        <begin position="952"/>
        <end position="975"/>
    </location>
</feature>
<dbReference type="Pfam" id="PF00005">
    <property type="entry name" value="ABC_tran"/>
    <property type="match status" value="4"/>
</dbReference>
<keyword evidence="8 9" id="KW-0472">Membrane</keyword>
<feature type="transmembrane region" description="Helical" evidence="9">
    <location>
        <begin position="161"/>
        <end position="180"/>
    </location>
</feature>
<dbReference type="PROSITE" id="PS50893">
    <property type="entry name" value="ABC_TRANSPORTER_2"/>
    <property type="match status" value="4"/>
</dbReference>
<feature type="transmembrane region" description="Helical" evidence="9">
    <location>
        <begin position="6"/>
        <end position="27"/>
    </location>
</feature>
<evidence type="ECO:0000256" key="7">
    <source>
        <dbReference type="ARBA" id="ARBA00022989"/>
    </source>
</evidence>
<dbReference type="Gene3D" id="1.20.1560.10">
    <property type="entry name" value="ABC transporter type 1, transmembrane domain"/>
    <property type="match status" value="4"/>
</dbReference>
<dbReference type="GO" id="GO:0016020">
    <property type="term" value="C:membrane"/>
    <property type="evidence" value="ECO:0007669"/>
    <property type="project" value="UniProtKB-SubCell"/>
</dbReference>
<feature type="transmembrane region" description="Helical" evidence="9">
    <location>
        <begin position="1838"/>
        <end position="1862"/>
    </location>
</feature>
<dbReference type="CDD" id="cd03250">
    <property type="entry name" value="ABCC_MRP_domain1"/>
    <property type="match status" value="2"/>
</dbReference>
<evidence type="ECO:0000256" key="4">
    <source>
        <dbReference type="ARBA" id="ARBA00022737"/>
    </source>
</evidence>
<keyword evidence="6" id="KW-0067">ATP-binding</keyword>
<reference evidence="12 13" key="1">
    <citation type="submission" date="2019-12" db="EMBL/GenBank/DDBJ databases">
        <authorList>
            <person name="Floudas D."/>
            <person name="Bentzer J."/>
            <person name="Ahren D."/>
            <person name="Johansson T."/>
            <person name="Persson P."/>
            <person name="Tunlid A."/>
        </authorList>
    </citation>
    <scope>NUCLEOTIDE SEQUENCE [LARGE SCALE GENOMIC DNA]</scope>
    <source>
        <strain evidence="12 13">CBS 102.39</strain>
    </source>
</reference>
<dbReference type="InterPro" id="IPR036640">
    <property type="entry name" value="ABC1_TM_sf"/>
</dbReference>
<feature type="domain" description="ABC transmembrane type-1" evidence="11">
    <location>
        <begin position="287"/>
        <end position="576"/>
    </location>
</feature>
<feature type="transmembrane region" description="Helical" evidence="9">
    <location>
        <begin position="1137"/>
        <end position="1157"/>
    </location>
</feature>
<protein>
    <submittedName>
        <fullName evidence="12">Uncharacterized protein</fullName>
    </submittedName>
</protein>
<dbReference type="SUPFAM" id="SSF52540">
    <property type="entry name" value="P-loop containing nucleoside triphosphate hydrolases"/>
    <property type="match status" value="4"/>
</dbReference>
<dbReference type="Pfam" id="PF00664">
    <property type="entry name" value="ABC_membrane"/>
    <property type="match status" value="4"/>
</dbReference>
<dbReference type="Proteomes" id="UP000521872">
    <property type="component" value="Unassembled WGS sequence"/>
</dbReference>
<dbReference type="CDD" id="cd18604">
    <property type="entry name" value="ABC_6TM_VMR1_D2_like"/>
    <property type="match status" value="2"/>
</dbReference>
<dbReference type="FunFam" id="3.40.50.300:FF:000838">
    <property type="entry name" value="ABC multidrug transporter (Eurofung)"/>
    <property type="match status" value="2"/>
</dbReference>
<keyword evidence="2" id="KW-0813">Transport</keyword>
<evidence type="ECO:0000256" key="3">
    <source>
        <dbReference type="ARBA" id="ARBA00022692"/>
    </source>
</evidence>
<feature type="transmembrane region" description="Helical" evidence="9">
    <location>
        <begin position="909"/>
        <end position="932"/>
    </location>
</feature>
<feature type="transmembrane region" description="Helical" evidence="9">
    <location>
        <begin position="430"/>
        <end position="448"/>
    </location>
</feature>
<feature type="transmembrane region" description="Helical" evidence="9">
    <location>
        <begin position="1756"/>
        <end position="1775"/>
    </location>
</feature>
<dbReference type="PROSITE" id="PS50929">
    <property type="entry name" value="ABC_TM1F"/>
    <property type="match status" value="4"/>
</dbReference>
<organism evidence="12 13">
    <name type="scientific">Agrocybe pediades</name>
    <dbReference type="NCBI Taxonomy" id="84607"/>
    <lineage>
        <taxon>Eukaryota</taxon>
        <taxon>Fungi</taxon>
        <taxon>Dikarya</taxon>
        <taxon>Basidiomycota</taxon>
        <taxon>Agaricomycotina</taxon>
        <taxon>Agaricomycetes</taxon>
        <taxon>Agaricomycetidae</taxon>
        <taxon>Agaricales</taxon>
        <taxon>Agaricineae</taxon>
        <taxon>Strophariaceae</taxon>
        <taxon>Agrocybe</taxon>
    </lineage>
</organism>
<evidence type="ECO:0000256" key="1">
    <source>
        <dbReference type="ARBA" id="ARBA00004141"/>
    </source>
</evidence>
<dbReference type="PROSITE" id="PS00211">
    <property type="entry name" value="ABC_TRANSPORTER_1"/>
    <property type="match status" value="3"/>
</dbReference>
<evidence type="ECO:0000259" key="11">
    <source>
        <dbReference type="PROSITE" id="PS50929"/>
    </source>
</evidence>
<dbReference type="GO" id="GO:0140359">
    <property type="term" value="F:ABC-type transporter activity"/>
    <property type="evidence" value="ECO:0007669"/>
    <property type="project" value="InterPro"/>
</dbReference>
<feature type="domain" description="ABC transporter" evidence="10">
    <location>
        <begin position="2564"/>
        <end position="2801"/>
    </location>
</feature>
<feature type="transmembrane region" description="Helical" evidence="9">
    <location>
        <begin position="2285"/>
        <end position="2307"/>
    </location>
</feature>
<dbReference type="GO" id="GO:0005524">
    <property type="term" value="F:ATP binding"/>
    <property type="evidence" value="ECO:0007669"/>
    <property type="project" value="UniProtKB-KW"/>
</dbReference>
<dbReference type="PANTHER" id="PTHR24223">
    <property type="entry name" value="ATP-BINDING CASSETTE SUB-FAMILY C"/>
    <property type="match status" value="1"/>
</dbReference>
<feature type="transmembrane region" description="Helical" evidence="9">
    <location>
        <begin position="1169"/>
        <end position="1188"/>
    </location>
</feature>
<comment type="caution">
    <text evidence="12">The sequence shown here is derived from an EMBL/GenBank/DDBJ whole genome shotgun (WGS) entry which is preliminary data.</text>
</comment>
<accession>A0A8H4QWJ5</accession>
<sequence length="2817" mass="313093">MLDSVLAFGNVFSLPVYACYISVFLLIMRVFSERWDSSSENASSESLDPGALTLNRRLKALVRFHGGRVAFSLMNVRFLISLVLVLLTFACSPASGVETTAIMVYASMLSLFSLLPSSWACTARRHQNFIYLSVFWVYAYRNLWPLATYGQSPKDIEEGTLLWLKIALLCLNSILIPLGIPRPHQSRGDGNGRSSQNPEQTASWFSRLTYSYLDHIVLKGNTVGRLGPDDLPPLSDCDSSRYLREESYPYLDTLPKATKSAHILYGLLYYFRHDYAIVSLVHVSICIMSYTAPIALQRTLRYLENGETDKSSNDVRPWVWIALLFIGPVVQSMCEHWMLYTYKRMHVRIQALCFHLVFERSLLVRMKADDKPRDDEKGPNASAKKKGRLGAINNLITTDLEHIAYGADFLALFLQIPLQIMFATTFLYRVLGWSAISGAVVIALFIPIQQHFSGKMKSLQKAKMNKTDARVREVSEALEVLRMIKMFGWEKNVTGRVEEKREEELEYLWKLMRLRLANSTITAFVPTIATILTYMTYTVVIKAELNASKIFSSMAVFAILKTQAERITWRIPMAVQGKVSLDRLDDFLKRSEIIDADFESEGTHIAQVSSMKQEEKVGFYNAAFSWNRDRPEEDSDRHFMLRIEGELLFKEHGLTLITGPTGSGKTSMLLALLGEMYFIPLSKDGGFSLPRNGGVAYATQESWIENRTIRDNILFGSPYDEERYRKVVYQCSLNLDLDLFEAGDMTEVGERGLTLSGGQKARITLARAVYSRAQILLLDDVLASLDAQTSAWVLNECLRGDLVVGRTVILATHNVSLVGPVVDAIVSINLNGDISMTRRNVEGSVASIEPLREAPGTQAINSVKEGGTSLRASSTARGKLVVNEEVVQGHLSWNSVELLLSALGGRHSVIFFAFWISFIVAEQVVSMLQLWFLGRWGSKYDLKDGLEVNASFYLTIYSFIAFAGMTIAFLGASLYNCGIVRSSRQIHEKLAHSVFYATFRWLDTTPTSRITTRFTQDIGVIDGPVPLAFQNFAAETTAVLAKLAALVIYTPAFLLPGMLVGTVAVYLGNIYMKAQLVVKRGLSNARAPVVSQFNELLNGLASIRAYGAQESYKEELERRIDAYSRVGRIAFDLNRWIGFRIDLLGALFSSSLAAYLVYRKRASSSITGFSLNMALSFCSYLFTLIRSLNDLEVQCNSLERVQSYLAIEHEPPSTVEGNPAAAWPASGDLRVSNLSARYSQDGTNVLNDISFHIKSGECIGVVGRTGSGKSSLILALLKLIPTEGSVYYDDLLTDTINLDALRSNVTIIPQTPELINGTLRQNLDLFGQYDDASLEDVLEAVGLYSIWGRLAMQRDAVLDMVISRGGGNLSVGERQLIALARAILRRSKLVILDEATSAVDDETDTIIQSNLRKTLGHETTVIIIAHRLQTVLDANRIMTLDKGRLVEFETPDQLLANPESLLRKLVDAATYHRQPADIAEGRTIWVKIFLLALLSVIIPLTRPRPYIPKDAKNPMPVPNPEQTAPWISRFTFSYINHVVLAATKVSHLSTDQLPPLSDTDSSRYQVATAFPYIDPFQGSKDRHVLYGLLYHFRREYFTIALSLFSAAGFSFVAPIGLKNTLAYLEKGTASSDIRPWVWISMLLIGPIMQSMSEHWMLLNSTVIRVRLEALCTQLVFDHSLRIRVKADLSERKGSGNNGGKDDKPKASSHNLGAINNLVTSDLVNITGGLDFLNLFIQIPIQTILAIVFLYQLLGWSALVGVAAMVLFIPVQQFFTRKMGRLQKKKMTKTDARVQTITEALNVLRMVKMFGWERKMSKRLDEKREEELRYLWKWMRLNLFNSAFTTLIPTTTTLFTYLTYALIMKQELNASKIFSSMAVFSMLRTQLERLTWRIPLVVQGMVSINRLDDFLKHSELLDSFTESPDKTLESTILDEHRQMHPDNAIGFNDATFSWSAEEADAALDTPSRNFRLFVEGEVTFKSPGINLIVGPTGSGKTSMLMALLGEMHFIPTHADSWYNLPRSGGIAYAAQESWVENATIRDNILFGTPYDQERYEKVLYQCALEQDLHMFEAGDMTEVGERGLTLSGGQKARVTLARAIYSRAQILLLDDVFAALDVHTSVWIAERCFEGDLVRGRTVILVTHNVALAGPISDFIVSIGEDGRIQAKGNEVHLALAQDTEQTAVVQTTSKTSPATSVKEVAAAHKKSQSDGKLVVAEEIAEGHVTWRSMKLLLSSLGGNFPVLFFVVWLSAIAVEALVFTVNLWFLGVWGTQYEIHPPTEVRVSFYLAIYALISFGNIAVSFLTTYFYNRGVVRSSRTIHTKLTDSVFGATLRQVLFVLYVFAVFNSDVQMDIGAIDGPVPSSLRAAVTQVAAAVTKLGAIVLFSPAFLLPGILVGMIGLAIGNLYLKAQLSVKREMSNSRSPLLGHFNAAIRGLISIRAYGAQETFRSQSLKLIDVWSRNSRISWDLNRWVGLRIDILGATFTCILGTYLVYWSKAGAATTGFSLNMALGFCDYLFALIRTFNNLEVQSNSLERVQAYLDIEHEPGPTPKGVPPAAWPTSGDLRVEKLSARYSPSGPRVLHDISFHINSGERIGVVGRTGSGKSSLTLALLRCIYTEGTVYYDGLATKDINLDALRSSITIIPQTPELLSGTLRQNLDPFGQHDDASLNSALKAAGLFSLQEGSGEPRFTLDTVIAGGGSNLSVGERQILALARAMIRGSKLLILDEATSAIDYKTDAIIQNTLRSQLDSGVTIITVAHRLQTIMDADRVMSLDNGRIAEFDAPKNLLKQDGSILRALVEESGDKDTLYALAGFKK</sequence>
<feature type="transmembrane region" description="Helical" evidence="9">
    <location>
        <begin position="69"/>
        <end position="90"/>
    </location>
</feature>
<evidence type="ECO:0000259" key="10">
    <source>
        <dbReference type="PROSITE" id="PS50893"/>
    </source>
</evidence>
<dbReference type="FunFam" id="1.20.1560.10:FF:000013">
    <property type="entry name" value="ABC transporter C family member 2"/>
    <property type="match status" value="2"/>
</dbReference>
<evidence type="ECO:0000256" key="9">
    <source>
        <dbReference type="SAM" id="Phobius"/>
    </source>
</evidence>
<keyword evidence="3 9" id="KW-0812">Transmembrane</keyword>
<dbReference type="SMART" id="SM00382">
    <property type="entry name" value="AAA"/>
    <property type="match status" value="4"/>
</dbReference>
<evidence type="ECO:0000256" key="6">
    <source>
        <dbReference type="ARBA" id="ARBA00022840"/>
    </source>
</evidence>
<feature type="transmembrane region" description="Helical" evidence="9">
    <location>
        <begin position="129"/>
        <end position="149"/>
    </location>
</feature>
<evidence type="ECO:0000313" key="13">
    <source>
        <dbReference type="Proteomes" id="UP000521872"/>
    </source>
</evidence>
<feature type="domain" description="ABC transporter" evidence="10">
    <location>
        <begin position="1944"/>
        <end position="2186"/>
    </location>
</feature>
<name>A0A8H4QWJ5_9AGAR</name>
<feature type="transmembrane region" description="Helical" evidence="9">
    <location>
        <begin position="1043"/>
        <end position="1067"/>
    </location>
</feature>
<dbReference type="SUPFAM" id="SSF90123">
    <property type="entry name" value="ABC transporter transmembrane region"/>
    <property type="match status" value="4"/>
</dbReference>
<dbReference type="CDD" id="cd18596">
    <property type="entry name" value="ABC_6TM_VMR1_D1_like"/>
    <property type="match status" value="2"/>
</dbReference>
<dbReference type="InterPro" id="IPR050173">
    <property type="entry name" value="ABC_transporter_C-like"/>
</dbReference>
<evidence type="ECO:0000313" key="12">
    <source>
        <dbReference type="EMBL" id="KAF4617632.1"/>
    </source>
</evidence>
<feature type="transmembrane region" description="Helical" evidence="9">
    <location>
        <begin position="2499"/>
        <end position="2520"/>
    </location>
</feature>
<dbReference type="InterPro" id="IPR017871">
    <property type="entry name" value="ABC_transporter-like_CS"/>
</dbReference>
<comment type="subcellular location">
    <subcellularLocation>
        <location evidence="1">Membrane</location>
        <topology evidence="1">Multi-pass membrane protein</topology>
    </subcellularLocation>
</comment>
<evidence type="ECO:0000256" key="5">
    <source>
        <dbReference type="ARBA" id="ARBA00022741"/>
    </source>
</evidence>
<evidence type="ECO:0000256" key="8">
    <source>
        <dbReference type="ARBA" id="ARBA00023136"/>
    </source>
</evidence>
<feature type="domain" description="ABC transporter" evidence="10">
    <location>
        <begin position="1229"/>
        <end position="1467"/>
    </location>
</feature>
<feature type="transmembrane region" description="Helical" evidence="9">
    <location>
        <begin position="2388"/>
        <end position="2407"/>
    </location>
</feature>
<dbReference type="PANTHER" id="PTHR24223:SF356">
    <property type="entry name" value="ATP-BINDING CASSETTE TRANSPORTER ABC4"/>
    <property type="match status" value="1"/>
</dbReference>
<keyword evidence="5" id="KW-0547">Nucleotide-binding</keyword>
<feature type="domain" description="ABC transmembrane type-1" evidence="11">
    <location>
        <begin position="1597"/>
        <end position="1898"/>
    </location>
</feature>
<feature type="transmembrane region" description="Helical" evidence="9">
    <location>
        <begin position="102"/>
        <end position="122"/>
    </location>
</feature>
<feature type="transmembrane region" description="Helical" evidence="9">
    <location>
        <begin position="516"/>
        <end position="537"/>
    </location>
</feature>
<feature type="transmembrane region" description="Helical" evidence="9">
    <location>
        <begin position="317"/>
        <end position="340"/>
    </location>
</feature>
<feature type="transmembrane region" description="Helical" evidence="9">
    <location>
        <begin position="2472"/>
        <end position="2493"/>
    </location>
</feature>
<feature type="domain" description="ABC transporter" evidence="10">
    <location>
        <begin position="617"/>
        <end position="864"/>
    </location>
</feature>
<keyword evidence="7 9" id="KW-1133">Transmembrane helix</keyword>